<keyword evidence="2" id="KW-1133">Transmembrane helix</keyword>
<feature type="transmembrane region" description="Helical" evidence="2">
    <location>
        <begin position="58"/>
        <end position="82"/>
    </location>
</feature>
<gene>
    <name evidence="3" type="ORF">GCM10023143_14680</name>
</gene>
<protein>
    <submittedName>
        <fullName evidence="3">Uncharacterized protein</fullName>
    </submittedName>
</protein>
<keyword evidence="2" id="KW-0812">Transmembrane</keyword>
<evidence type="ECO:0000256" key="1">
    <source>
        <dbReference type="SAM" id="MobiDB-lite"/>
    </source>
</evidence>
<evidence type="ECO:0000313" key="3">
    <source>
        <dbReference type="EMBL" id="GAA4307761.1"/>
    </source>
</evidence>
<dbReference type="EMBL" id="BAABFN010000002">
    <property type="protein sequence ID" value="GAA4307761.1"/>
    <property type="molecule type" value="Genomic_DNA"/>
</dbReference>
<dbReference type="RefSeq" id="WP_344977771.1">
    <property type="nucleotide sequence ID" value="NZ_BAABFN010000002.1"/>
</dbReference>
<comment type="caution">
    <text evidence="3">The sequence shown here is derived from an EMBL/GenBank/DDBJ whole genome shotgun (WGS) entry which is preliminary data.</text>
</comment>
<keyword evidence="2" id="KW-0472">Membrane</keyword>
<feature type="region of interest" description="Disordered" evidence="1">
    <location>
        <begin position="1"/>
        <end position="20"/>
    </location>
</feature>
<keyword evidence="4" id="KW-1185">Reference proteome</keyword>
<evidence type="ECO:0000313" key="4">
    <source>
        <dbReference type="Proteomes" id="UP001501207"/>
    </source>
</evidence>
<dbReference type="Proteomes" id="UP001501207">
    <property type="component" value="Unassembled WGS sequence"/>
</dbReference>
<reference evidence="4" key="1">
    <citation type="journal article" date="2019" name="Int. J. Syst. Evol. Microbiol.">
        <title>The Global Catalogue of Microorganisms (GCM) 10K type strain sequencing project: providing services to taxonomists for standard genome sequencing and annotation.</title>
        <authorList>
            <consortium name="The Broad Institute Genomics Platform"/>
            <consortium name="The Broad Institute Genome Sequencing Center for Infectious Disease"/>
            <person name="Wu L."/>
            <person name="Ma J."/>
        </authorList>
    </citation>
    <scope>NUCLEOTIDE SEQUENCE [LARGE SCALE GENOMIC DNA]</scope>
    <source>
        <strain evidence="4">JCM 17664</strain>
    </source>
</reference>
<name>A0ABP8FND1_9BACT</name>
<organism evidence="3 4">
    <name type="scientific">Compostibacter hankyongensis</name>
    <dbReference type="NCBI Taxonomy" id="1007089"/>
    <lineage>
        <taxon>Bacteria</taxon>
        <taxon>Pseudomonadati</taxon>
        <taxon>Bacteroidota</taxon>
        <taxon>Chitinophagia</taxon>
        <taxon>Chitinophagales</taxon>
        <taxon>Chitinophagaceae</taxon>
        <taxon>Compostibacter</taxon>
    </lineage>
</organism>
<sequence length="104" mass="11493">MAGEVSDRKRIEAAEADSGGAEFPAVAVQGGHVAGACSSILSFITLPNKMRTADEVKLVIVHIFLTRFSAVLFFQTIFLIYFSPLLSGCLQKQLLFMKKKRHYI</sequence>
<proteinExistence type="predicted"/>
<accession>A0ABP8FND1</accession>
<evidence type="ECO:0000256" key="2">
    <source>
        <dbReference type="SAM" id="Phobius"/>
    </source>
</evidence>
<feature type="compositionally biased region" description="Basic and acidic residues" evidence="1">
    <location>
        <begin position="1"/>
        <end position="13"/>
    </location>
</feature>